<organism evidence="1">
    <name type="scientific">Arundo donax</name>
    <name type="common">Giant reed</name>
    <name type="synonym">Donax arundinaceus</name>
    <dbReference type="NCBI Taxonomy" id="35708"/>
    <lineage>
        <taxon>Eukaryota</taxon>
        <taxon>Viridiplantae</taxon>
        <taxon>Streptophyta</taxon>
        <taxon>Embryophyta</taxon>
        <taxon>Tracheophyta</taxon>
        <taxon>Spermatophyta</taxon>
        <taxon>Magnoliopsida</taxon>
        <taxon>Liliopsida</taxon>
        <taxon>Poales</taxon>
        <taxon>Poaceae</taxon>
        <taxon>PACMAD clade</taxon>
        <taxon>Arundinoideae</taxon>
        <taxon>Arundineae</taxon>
        <taxon>Arundo</taxon>
    </lineage>
</organism>
<proteinExistence type="predicted"/>
<dbReference type="EMBL" id="GBRH01185338">
    <property type="protein sequence ID" value="JAE12558.1"/>
    <property type="molecule type" value="Transcribed_RNA"/>
</dbReference>
<reference evidence="1" key="2">
    <citation type="journal article" date="2015" name="Data Brief">
        <title>Shoot transcriptome of the giant reed, Arundo donax.</title>
        <authorList>
            <person name="Barrero R.A."/>
            <person name="Guerrero F.D."/>
            <person name="Moolhuijzen P."/>
            <person name="Goolsby J.A."/>
            <person name="Tidwell J."/>
            <person name="Bellgard S.E."/>
            <person name="Bellgard M.I."/>
        </authorList>
    </citation>
    <scope>NUCLEOTIDE SEQUENCE</scope>
    <source>
        <tissue evidence="1">Shoot tissue taken approximately 20 cm above the soil surface</tissue>
    </source>
</reference>
<protein>
    <submittedName>
        <fullName evidence="1">Uncharacterized protein</fullName>
    </submittedName>
</protein>
<reference evidence="1" key="1">
    <citation type="submission" date="2014-09" db="EMBL/GenBank/DDBJ databases">
        <authorList>
            <person name="Magalhaes I.L.F."/>
            <person name="Oliveira U."/>
            <person name="Santos F.R."/>
            <person name="Vidigal T.H.D.A."/>
            <person name="Brescovit A.D."/>
            <person name="Santos A.J."/>
        </authorList>
    </citation>
    <scope>NUCLEOTIDE SEQUENCE</scope>
    <source>
        <tissue evidence="1">Shoot tissue taken approximately 20 cm above the soil surface</tissue>
    </source>
</reference>
<name>A0A0A9FW58_ARUDO</name>
<sequence length="12" mass="1644">MVRKTRKRRTRR</sequence>
<evidence type="ECO:0000313" key="1">
    <source>
        <dbReference type="EMBL" id="JAE12558.1"/>
    </source>
</evidence>
<accession>A0A0A9FW58</accession>